<reference evidence="3" key="1">
    <citation type="journal article" date="2023" name="Mol. Biol. Evol.">
        <title>Third-Generation Sequencing Reveals the Adaptive Role of the Epigenome in Three Deep-Sea Polychaetes.</title>
        <authorList>
            <person name="Perez M."/>
            <person name="Aroh O."/>
            <person name="Sun Y."/>
            <person name="Lan Y."/>
            <person name="Juniper S.K."/>
            <person name="Young C.R."/>
            <person name="Angers B."/>
            <person name="Qian P.Y."/>
        </authorList>
    </citation>
    <scope>NUCLEOTIDE SEQUENCE</scope>
    <source>
        <strain evidence="3">P08H-3</strain>
    </source>
</reference>
<dbReference type="PANTHER" id="PTHR15901">
    <property type="entry name" value="TESTICULAR HAPLOID EXPRESSED GENE PROTEIN"/>
    <property type="match status" value="1"/>
</dbReference>
<dbReference type="AlphaFoldDB" id="A0AAD9MZ33"/>
<dbReference type="GO" id="GO:0007283">
    <property type="term" value="P:spermatogenesis"/>
    <property type="evidence" value="ECO:0007669"/>
    <property type="project" value="TreeGrafter"/>
</dbReference>
<dbReference type="InterPro" id="IPR006623">
    <property type="entry name" value="THEG"/>
</dbReference>
<gene>
    <name evidence="3" type="ORF">LSH36_375g04030</name>
</gene>
<keyword evidence="1" id="KW-0677">Repeat</keyword>
<dbReference type="Pfam" id="PF14912">
    <property type="entry name" value="THEG"/>
    <property type="match status" value="3"/>
</dbReference>
<dbReference type="SMART" id="SM00705">
    <property type="entry name" value="THEG"/>
    <property type="match status" value="5"/>
</dbReference>
<feature type="region of interest" description="Disordered" evidence="2">
    <location>
        <begin position="256"/>
        <end position="282"/>
    </location>
</feature>
<name>A0AAD9MZ33_9ANNE</name>
<proteinExistence type="predicted"/>
<dbReference type="Proteomes" id="UP001208570">
    <property type="component" value="Unassembled WGS sequence"/>
</dbReference>
<keyword evidence="4" id="KW-1185">Reference proteome</keyword>
<evidence type="ECO:0000313" key="3">
    <source>
        <dbReference type="EMBL" id="KAK2151117.1"/>
    </source>
</evidence>
<evidence type="ECO:0008006" key="5">
    <source>
        <dbReference type="Google" id="ProtNLM"/>
    </source>
</evidence>
<protein>
    <recommendedName>
        <fullName evidence="5">Testicular haploid expressed protein</fullName>
    </recommendedName>
</protein>
<sequence>MKEKRDKKMRLKMKANYLKLIIWTPSLSTTCQQLCIRIPNMSVSLSEVSEGRIEYLAKPKSLPSSYTEDRRSVYWIDRRPIESNGKTEFATTPRLDDLSKPRNVDEYYQGDRPTPMWPVSKSARNAAVSERISELARYRPVHPEFQPERSPLYMPSFGSRSPPPPNSRIYILAQPKPHKVWSRVDENFVDEGEFSASIWPVEPKVYTSSCPPRVESLATAKDLPRQYKGERPVQWLVSDNAKNSTASLRLQQLARPRSGRLTKDDYDPYKVTPSARTARPTPRILELCTPLPRKIRQKKP</sequence>
<comment type="caution">
    <text evidence="3">The sequence shown here is derived from an EMBL/GenBank/DDBJ whole genome shotgun (WGS) entry which is preliminary data.</text>
</comment>
<dbReference type="PANTHER" id="PTHR15901:SF16">
    <property type="entry name" value="TESTICULAR HAPLOID EXPRESSED GENE PROTEIN"/>
    <property type="match status" value="1"/>
</dbReference>
<accession>A0AAD9MZ33</accession>
<dbReference type="InterPro" id="IPR042401">
    <property type="entry name" value="SPMAP2-like"/>
</dbReference>
<evidence type="ECO:0000256" key="2">
    <source>
        <dbReference type="SAM" id="MobiDB-lite"/>
    </source>
</evidence>
<evidence type="ECO:0000256" key="1">
    <source>
        <dbReference type="ARBA" id="ARBA00022737"/>
    </source>
</evidence>
<dbReference type="EMBL" id="JAODUP010000375">
    <property type="protein sequence ID" value="KAK2151117.1"/>
    <property type="molecule type" value="Genomic_DNA"/>
</dbReference>
<evidence type="ECO:0000313" key="4">
    <source>
        <dbReference type="Proteomes" id="UP001208570"/>
    </source>
</evidence>
<organism evidence="3 4">
    <name type="scientific">Paralvinella palmiformis</name>
    <dbReference type="NCBI Taxonomy" id="53620"/>
    <lineage>
        <taxon>Eukaryota</taxon>
        <taxon>Metazoa</taxon>
        <taxon>Spiralia</taxon>
        <taxon>Lophotrochozoa</taxon>
        <taxon>Annelida</taxon>
        <taxon>Polychaeta</taxon>
        <taxon>Sedentaria</taxon>
        <taxon>Canalipalpata</taxon>
        <taxon>Terebellida</taxon>
        <taxon>Terebelliformia</taxon>
        <taxon>Alvinellidae</taxon>
        <taxon>Paralvinella</taxon>
    </lineage>
</organism>